<dbReference type="Pfam" id="PF01408">
    <property type="entry name" value="GFO_IDH_MocA"/>
    <property type="match status" value="1"/>
</dbReference>
<dbReference type="PANTHER" id="PTHR43818">
    <property type="entry name" value="BCDNA.GH03377"/>
    <property type="match status" value="1"/>
</dbReference>
<dbReference type="InterPro" id="IPR050463">
    <property type="entry name" value="Gfo/Idh/MocA_oxidrdct_glycsds"/>
</dbReference>
<keyword evidence="1" id="KW-0560">Oxidoreductase</keyword>
<gene>
    <name evidence="3" type="ORF">F4Y08_09505</name>
</gene>
<protein>
    <submittedName>
        <fullName evidence="3">Gfo/Idh/MocA family oxidoreductase</fullName>
    </submittedName>
</protein>
<dbReference type="EMBL" id="VXPY01000069">
    <property type="protein sequence ID" value="MYD90553.1"/>
    <property type="molecule type" value="Genomic_DNA"/>
</dbReference>
<evidence type="ECO:0000256" key="1">
    <source>
        <dbReference type="ARBA" id="ARBA00023002"/>
    </source>
</evidence>
<dbReference type="GO" id="GO:0016491">
    <property type="term" value="F:oxidoreductase activity"/>
    <property type="evidence" value="ECO:0007669"/>
    <property type="project" value="UniProtKB-KW"/>
</dbReference>
<name>A0A6B1DV50_9CHLR</name>
<evidence type="ECO:0000313" key="3">
    <source>
        <dbReference type="EMBL" id="MYD90553.1"/>
    </source>
</evidence>
<organism evidence="3">
    <name type="scientific">Caldilineaceae bacterium SB0662_bin_9</name>
    <dbReference type="NCBI Taxonomy" id="2605258"/>
    <lineage>
        <taxon>Bacteria</taxon>
        <taxon>Bacillati</taxon>
        <taxon>Chloroflexota</taxon>
        <taxon>Caldilineae</taxon>
        <taxon>Caldilineales</taxon>
        <taxon>Caldilineaceae</taxon>
    </lineage>
</organism>
<dbReference type="Gene3D" id="3.30.360.10">
    <property type="entry name" value="Dihydrodipicolinate Reductase, domain 2"/>
    <property type="match status" value="1"/>
</dbReference>
<dbReference type="SUPFAM" id="SSF51735">
    <property type="entry name" value="NAD(P)-binding Rossmann-fold domains"/>
    <property type="match status" value="1"/>
</dbReference>
<feature type="domain" description="Gfo/Idh/MocA-like oxidoreductase N-terminal" evidence="2">
    <location>
        <begin position="29"/>
        <end position="145"/>
    </location>
</feature>
<sequence>MKVYKSVIVGLTGIGARRPESASGIPVYGEVGRSHAAAYHQHPQTDVVGVCDIRPEALSEFKDLWGDVWPDVRCYTDYRELLEHEQPDIVSVVTPDHLHADITIEAARGSACAVLCEKPIATTLADADRMIEVTAEEGVLLSVEHTRRWSHEFHLVRQLIRSGTYGSLRNIVANLYGPRAMLFRNGTHTVDMICFFAESDPEWLTAALEPGFEGYGKYLGDGGHDPASEPSANAFIQFANGVRAYYNSAKSNFTGMQFELLLDDARIEVSDRRTVVITSSGYLNWSYQDMVSDRAYAMVHQAGAVAELVQVLDHGGTLASPGTKARQSLEILLAMLQSHVEGNAKVAMPLA</sequence>
<dbReference type="GO" id="GO:0000166">
    <property type="term" value="F:nucleotide binding"/>
    <property type="evidence" value="ECO:0007669"/>
    <property type="project" value="InterPro"/>
</dbReference>
<dbReference type="AlphaFoldDB" id="A0A6B1DV50"/>
<comment type="caution">
    <text evidence="3">The sequence shown here is derived from an EMBL/GenBank/DDBJ whole genome shotgun (WGS) entry which is preliminary data.</text>
</comment>
<dbReference type="Gene3D" id="3.40.50.720">
    <property type="entry name" value="NAD(P)-binding Rossmann-like Domain"/>
    <property type="match status" value="1"/>
</dbReference>
<dbReference type="InterPro" id="IPR000683">
    <property type="entry name" value="Gfo/Idh/MocA-like_OxRdtase_N"/>
</dbReference>
<reference evidence="3" key="1">
    <citation type="submission" date="2019-09" db="EMBL/GenBank/DDBJ databases">
        <title>Characterisation of the sponge microbiome using genome-centric metagenomics.</title>
        <authorList>
            <person name="Engelberts J.P."/>
            <person name="Robbins S.J."/>
            <person name="De Goeij J.M."/>
            <person name="Aranda M."/>
            <person name="Bell S.C."/>
            <person name="Webster N.S."/>
        </authorList>
    </citation>
    <scope>NUCLEOTIDE SEQUENCE</scope>
    <source>
        <strain evidence="3">SB0662_bin_9</strain>
    </source>
</reference>
<accession>A0A6B1DV50</accession>
<evidence type="ECO:0000259" key="2">
    <source>
        <dbReference type="Pfam" id="PF01408"/>
    </source>
</evidence>
<proteinExistence type="predicted"/>
<dbReference type="PANTHER" id="PTHR43818:SF11">
    <property type="entry name" value="BCDNA.GH03377"/>
    <property type="match status" value="1"/>
</dbReference>
<dbReference type="SUPFAM" id="SSF55347">
    <property type="entry name" value="Glyceraldehyde-3-phosphate dehydrogenase-like, C-terminal domain"/>
    <property type="match status" value="1"/>
</dbReference>
<dbReference type="InterPro" id="IPR036291">
    <property type="entry name" value="NAD(P)-bd_dom_sf"/>
</dbReference>